<name>A0A409XBX6_PSICY</name>
<dbReference type="AlphaFoldDB" id="A0A409XBX6"/>
<proteinExistence type="predicted"/>
<organism evidence="2 3">
    <name type="scientific">Psilocybe cyanescens</name>
    <dbReference type="NCBI Taxonomy" id="93625"/>
    <lineage>
        <taxon>Eukaryota</taxon>
        <taxon>Fungi</taxon>
        <taxon>Dikarya</taxon>
        <taxon>Basidiomycota</taxon>
        <taxon>Agaricomycotina</taxon>
        <taxon>Agaricomycetes</taxon>
        <taxon>Agaricomycetidae</taxon>
        <taxon>Agaricales</taxon>
        <taxon>Agaricineae</taxon>
        <taxon>Strophariaceae</taxon>
        <taxon>Psilocybe</taxon>
    </lineage>
</organism>
<comment type="caution">
    <text evidence="2">The sequence shown here is derived from an EMBL/GenBank/DDBJ whole genome shotgun (WGS) entry which is preliminary data.</text>
</comment>
<dbReference type="InParanoid" id="A0A409XBX6"/>
<feature type="region of interest" description="Disordered" evidence="1">
    <location>
        <begin position="1"/>
        <end position="125"/>
    </location>
</feature>
<dbReference type="OrthoDB" id="2532734at2759"/>
<dbReference type="Proteomes" id="UP000283269">
    <property type="component" value="Unassembled WGS sequence"/>
</dbReference>
<feature type="compositionally biased region" description="Polar residues" evidence="1">
    <location>
        <begin position="1"/>
        <end position="20"/>
    </location>
</feature>
<evidence type="ECO:0000256" key="1">
    <source>
        <dbReference type="SAM" id="MobiDB-lite"/>
    </source>
</evidence>
<accession>A0A409XBX6</accession>
<evidence type="ECO:0000313" key="2">
    <source>
        <dbReference type="EMBL" id="PPQ88167.1"/>
    </source>
</evidence>
<gene>
    <name evidence="2" type="ORF">CVT25_005132</name>
</gene>
<reference evidence="2 3" key="1">
    <citation type="journal article" date="2018" name="Evol. Lett.">
        <title>Horizontal gene cluster transfer increased hallucinogenic mushroom diversity.</title>
        <authorList>
            <person name="Reynolds H.T."/>
            <person name="Vijayakumar V."/>
            <person name="Gluck-Thaler E."/>
            <person name="Korotkin H.B."/>
            <person name="Matheny P.B."/>
            <person name="Slot J.C."/>
        </authorList>
    </citation>
    <scope>NUCLEOTIDE SEQUENCE [LARGE SCALE GENOMIC DNA]</scope>
    <source>
        <strain evidence="2 3">2631</strain>
    </source>
</reference>
<sequence>MSNIVHNVKSKLTGSHSPNRSGGDHSAASNHHNEVKGNSGKDSNEPTFSILPHPAKTNDPADLQPPGGLRHNGPMDAFNTPGPYVPKDDIKNNIPAPASREELQARQAALRSEVPGHGNQQGNIL</sequence>
<dbReference type="EMBL" id="NHYD01002137">
    <property type="protein sequence ID" value="PPQ88167.1"/>
    <property type="molecule type" value="Genomic_DNA"/>
</dbReference>
<protein>
    <submittedName>
        <fullName evidence="2">Uncharacterized protein</fullName>
    </submittedName>
</protein>
<evidence type="ECO:0000313" key="3">
    <source>
        <dbReference type="Proteomes" id="UP000283269"/>
    </source>
</evidence>
<keyword evidence="3" id="KW-1185">Reference proteome</keyword>